<dbReference type="GO" id="GO:0022857">
    <property type="term" value="F:transmembrane transporter activity"/>
    <property type="evidence" value="ECO:0007669"/>
    <property type="project" value="InterPro"/>
</dbReference>
<dbReference type="NCBIfam" id="TIGR01726">
    <property type="entry name" value="HEQRo_perm_3TM"/>
    <property type="match status" value="1"/>
</dbReference>
<dbReference type="CDD" id="cd06261">
    <property type="entry name" value="TM_PBP2"/>
    <property type="match status" value="1"/>
</dbReference>
<dbReference type="Pfam" id="PF00528">
    <property type="entry name" value="BPD_transp_1"/>
    <property type="match status" value="1"/>
</dbReference>
<dbReference type="InterPro" id="IPR000515">
    <property type="entry name" value="MetI-like"/>
</dbReference>
<evidence type="ECO:0000256" key="5">
    <source>
        <dbReference type="ARBA" id="ARBA00022970"/>
    </source>
</evidence>
<keyword evidence="7 8" id="KW-0472">Membrane</keyword>
<reference evidence="10 11" key="1">
    <citation type="submission" date="2017-12" db="EMBL/GenBank/DDBJ databases">
        <title>Sequencing the genomes of 1000 Actinobacteria strains.</title>
        <authorList>
            <person name="Klenk H.-P."/>
        </authorList>
    </citation>
    <scope>NUCLEOTIDE SEQUENCE [LARGE SCALE GENOMIC DNA]</scope>
    <source>
        <strain evidence="10 11">DSM 44489</strain>
    </source>
</reference>
<dbReference type="RefSeq" id="WP_101466548.1">
    <property type="nucleotide sequence ID" value="NZ_PJMW01000002.1"/>
</dbReference>
<dbReference type="InterPro" id="IPR014341">
    <property type="entry name" value="Ectoine_EhuD"/>
</dbReference>
<dbReference type="NCBIfam" id="TIGR03003">
    <property type="entry name" value="ectoine_ehuD"/>
    <property type="match status" value="1"/>
</dbReference>
<evidence type="ECO:0000313" key="11">
    <source>
        <dbReference type="Proteomes" id="UP000233766"/>
    </source>
</evidence>
<dbReference type="Proteomes" id="UP000233766">
    <property type="component" value="Unassembled WGS sequence"/>
</dbReference>
<evidence type="ECO:0000256" key="6">
    <source>
        <dbReference type="ARBA" id="ARBA00022989"/>
    </source>
</evidence>
<keyword evidence="4 8" id="KW-0812">Transmembrane</keyword>
<dbReference type="OrthoDB" id="9814902at2"/>
<evidence type="ECO:0000256" key="7">
    <source>
        <dbReference type="ARBA" id="ARBA00023136"/>
    </source>
</evidence>
<evidence type="ECO:0000256" key="4">
    <source>
        <dbReference type="ARBA" id="ARBA00022692"/>
    </source>
</evidence>
<evidence type="ECO:0000313" key="10">
    <source>
        <dbReference type="EMBL" id="PKV80657.1"/>
    </source>
</evidence>
<dbReference type="PANTHER" id="PTHR30614:SF0">
    <property type="entry name" value="L-CYSTINE TRANSPORT SYSTEM PERMEASE PROTEIN TCYL"/>
    <property type="match status" value="1"/>
</dbReference>
<proteinExistence type="inferred from homology"/>
<dbReference type="PROSITE" id="PS50928">
    <property type="entry name" value="ABC_TM1"/>
    <property type="match status" value="1"/>
</dbReference>
<dbReference type="InterPro" id="IPR043429">
    <property type="entry name" value="ArtM/GltK/GlnP/TcyL/YhdX-like"/>
</dbReference>
<dbReference type="PANTHER" id="PTHR30614">
    <property type="entry name" value="MEMBRANE COMPONENT OF AMINO ACID ABC TRANSPORTER"/>
    <property type="match status" value="1"/>
</dbReference>
<dbReference type="InterPro" id="IPR010065">
    <property type="entry name" value="AA_ABC_transptr_permease_3TM"/>
</dbReference>
<keyword evidence="11" id="KW-1185">Reference proteome</keyword>
<name>A0A2N3VGB8_9NOCA</name>
<evidence type="ECO:0000259" key="9">
    <source>
        <dbReference type="PROSITE" id="PS50928"/>
    </source>
</evidence>
<comment type="similarity">
    <text evidence="8">Belongs to the binding-protein-dependent transport system permease family.</text>
</comment>
<evidence type="ECO:0000256" key="8">
    <source>
        <dbReference type="RuleBase" id="RU363032"/>
    </source>
</evidence>
<dbReference type="Gene3D" id="1.10.3720.10">
    <property type="entry name" value="MetI-like"/>
    <property type="match status" value="1"/>
</dbReference>
<evidence type="ECO:0000256" key="3">
    <source>
        <dbReference type="ARBA" id="ARBA00022475"/>
    </source>
</evidence>
<dbReference type="GO" id="GO:0043190">
    <property type="term" value="C:ATP-binding cassette (ABC) transporter complex"/>
    <property type="evidence" value="ECO:0007669"/>
    <property type="project" value="InterPro"/>
</dbReference>
<accession>A0A2N3VGB8</accession>
<dbReference type="AlphaFoldDB" id="A0A2N3VGB8"/>
<protein>
    <submittedName>
        <fullName evidence="10">Amino acid ABC transporter membrane protein 2 (PAAT family)</fullName>
    </submittedName>
</protein>
<evidence type="ECO:0000256" key="1">
    <source>
        <dbReference type="ARBA" id="ARBA00004651"/>
    </source>
</evidence>
<organism evidence="10 11">
    <name type="scientific">Nocardia fluminea</name>
    <dbReference type="NCBI Taxonomy" id="134984"/>
    <lineage>
        <taxon>Bacteria</taxon>
        <taxon>Bacillati</taxon>
        <taxon>Actinomycetota</taxon>
        <taxon>Actinomycetes</taxon>
        <taxon>Mycobacteriales</taxon>
        <taxon>Nocardiaceae</taxon>
        <taxon>Nocardia</taxon>
    </lineage>
</organism>
<dbReference type="GO" id="GO:0006865">
    <property type="term" value="P:amino acid transport"/>
    <property type="evidence" value="ECO:0007669"/>
    <property type="project" value="UniProtKB-KW"/>
</dbReference>
<gene>
    <name evidence="10" type="ORF">ATK86_5090</name>
</gene>
<dbReference type="SUPFAM" id="SSF161098">
    <property type="entry name" value="MetI-like"/>
    <property type="match status" value="1"/>
</dbReference>
<keyword evidence="6 8" id="KW-1133">Transmembrane helix</keyword>
<keyword evidence="5" id="KW-0029">Amino-acid transport</keyword>
<feature type="transmembrane region" description="Helical" evidence="8">
    <location>
        <begin position="20"/>
        <end position="45"/>
    </location>
</feature>
<comment type="caution">
    <text evidence="10">The sequence shown here is derived from an EMBL/GenBank/DDBJ whole genome shotgun (WGS) entry which is preliminary data.</text>
</comment>
<comment type="subcellular location">
    <subcellularLocation>
        <location evidence="1 8">Cell membrane</location>
        <topology evidence="1 8">Multi-pass membrane protein</topology>
    </subcellularLocation>
</comment>
<sequence>MSAEWSWERAREALPVLWDGFQITLLATVLGFALAAALGLVIAIIRRTMPRPIAAPVHAVSEFVRLTPLVVQLLFAYTLFTQFSALQIGIVVPGIHYSSYLAEVYRAGIEAVPAGQWEAARALSLPPTRTWGAVVLPQAIRASLPALGTNAVSMFKDTPFLFAISVVELVTAAQQFGARNFAYLESITMAGVFFLVASYPTSVLIRRLEKRLAYY</sequence>
<evidence type="ECO:0000256" key="2">
    <source>
        <dbReference type="ARBA" id="ARBA00022448"/>
    </source>
</evidence>
<dbReference type="EMBL" id="PJMW01000002">
    <property type="protein sequence ID" value="PKV80657.1"/>
    <property type="molecule type" value="Genomic_DNA"/>
</dbReference>
<feature type="domain" description="ABC transmembrane type-1" evidence="9">
    <location>
        <begin position="21"/>
        <end position="205"/>
    </location>
</feature>
<feature type="transmembrane region" description="Helical" evidence="8">
    <location>
        <begin position="183"/>
        <end position="205"/>
    </location>
</feature>
<keyword evidence="3" id="KW-1003">Cell membrane</keyword>
<dbReference type="InterPro" id="IPR035906">
    <property type="entry name" value="MetI-like_sf"/>
</dbReference>
<keyword evidence="2 8" id="KW-0813">Transport</keyword>